<evidence type="ECO:0000313" key="3">
    <source>
        <dbReference type="Proteomes" id="UP000220106"/>
    </source>
</evidence>
<accession>A0AAX0RZ82</accession>
<comment type="caution">
    <text evidence="2">The sequence shown here is derived from an EMBL/GenBank/DDBJ whole genome shotgun (WGS) entry which is preliminary data.</text>
</comment>
<dbReference type="CDD" id="cd14498">
    <property type="entry name" value="DSP"/>
    <property type="match status" value="1"/>
</dbReference>
<evidence type="ECO:0000313" key="2">
    <source>
        <dbReference type="EMBL" id="PEJ27698.1"/>
    </source>
</evidence>
<dbReference type="AlphaFoldDB" id="A0AAX0RZ82"/>
<proteinExistence type="predicted"/>
<dbReference type="Proteomes" id="UP000220106">
    <property type="component" value="Unassembled WGS sequence"/>
</dbReference>
<dbReference type="PROSITE" id="PS50056">
    <property type="entry name" value="TYR_PHOSPHATASE_2"/>
    <property type="match status" value="1"/>
</dbReference>
<reference evidence="2 3" key="1">
    <citation type="submission" date="2017-09" db="EMBL/GenBank/DDBJ databases">
        <title>Large-scale bioinformatics analysis of Bacillus genomes uncovers conserved roles of natural products in bacterial physiology.</title>
        <authorList>
            <consortium name="Agbiome Team Llc"/>
            <person name="Bleich R.M."/>
            <person name="Kirk G.J."/>
            <person name="Santa Maria K.C."/>
            <person name="Allen S.E."/>
            <person name="Farag S."/>
            <person name="Shank E.A."/>
            <person name="Bowers A."/>
        </authorList>
    </citation>
    <scope>NUCLEOTIDE SEQUENCE [LARGE SCALE GENOMIC DNA]</scope>
    <source>
        <strain evidence="2 3">AFS003229</strain>
    </source>
</reference>
<gene>
    <name evidence="2" type="ORF">CN689_23195</name>
</gene>
<dbReference type="EMBL" id="NUEQ01000096">
    <property type="protein sequence ID" value="PEJ27698.1"/>
    <property type="molecule type" value="Genomic_DNA"/>
</dbReference>
<dbReference type="Pfam" id="PF00782">
    <property type="entry name" value="DSPc"/>
    <property type="match status" value="1"/>
</dbReference>
<dbReference type="InterPro" id="IPR029021">
    <property type="entry name" value="Prot-tyrosine_phosphatase-like"/>
</dbReference>
<dbReference type="InterPro" id="IPR020422">
    <property type="entry name" value="TYR_PHOSPHATASE_DUAL_dom"/>
</dbReference>
<dbReference type="SUPFAM" id="SSF52799">
    <property type="entry name" value="(Phosphotyrosine protein) phosphatases II"/>
    <property type="match status" value="1"/>
</dbReference>
<dbReference type="RefSeq" id="WP_098177543.1">
    <property type="nucleotide sequence ID" value="NZ_CP050509.1"/>
</dbReference>
<dbReference type="SMART" id="SM00195">
    <property type="entry name" value="DSPc"/>
    <property type="match status" value="1"/>
</dbReference>
<organism evidence="2 3">
    <name type="scientific">Peribacillus butanolivorans</name>
    <dbReference type="NCBI Taxonomy" id="421767"/>
    <lineage>
        <taxon>Bacteria</taxon>
        <taxon>Bacillati</taxon>
        <taxon>Bacillota</taxon>
        <taxon>Bacilli</taxon>
        <taxon>Bacillales</taxon>
        <taxon>Bacillaceae</taxon>
        <taxon>Peribacillus</taxon>
    </lineage>
</organism>
<feature type="domain" description="Tyrosine specific protein phosphatases" evidence="1">
    <location>
        <begin position="68"/>
        <end position="133"/>
    </location>
</feature>
<dbReference type="Gene3D" id="3.90.190.10">
    <property type="entry name" value="Protein tyrosine phosphatase superfamily"/>
    <property type="match status" value="1"/>
</dbReference>
<evidence type="ECO:0000259" key="1">
    <source>
        <dbReference type="PROSITE" id="PS50056"/>
    </source>
</evidence>
<dbReference type="InterPro" id="IPR000387">
    <property type="entry name" value="Tyr_Pase_dom"/>
</dbReference>
<protein>
    <recommendedName>
        <fullName evidence="1">Tyrosine specific protein phosphatases domain-containing protein</fullName>
    </recommendedName>
</protein>
<sequence>MGFVEMIPGRLYIGGRISTDDWGFVQRNISVIVNLRTKPDRPPFDFSRRIMIWVPITIWVTPSLELVDNLIEQLNQLFDQGYRILIHDTLGKQRLGFIITAFYMQKYRLNREEALYLVKQKKPDIKPTENYLQLLTQYEKYLNL</sequence>
<name>A0AAX0RZ82_9BACI</name>
<dbReference type="InterPro" id="IPR000340">
    <property type="entry name" value="Dual-sp_phosphatase_cat-dom"/>
</dbReference>